<protein>
    <submittedName>
        <fullName evidence="2">DUF4934 domain-containing protein</fullName>
    </submittedName>
</protein>
<dbReference type="Proteomes" id="UP000482671">
    <property type="component" value="Unassembled WGS sequence"/>
</dbReference>
<comment type="caution">
    <text evidence="2">The sequence shown here is derived from an EMBL/GenBank/DDBJ whole genome shotgun (WGS) entry which is preliminary data.</text>
</comment>
<evidence type="ECO:0000313" key="3">
    <source>
        <dbReference type="Proteomes" id="UP000434916"/>
    </source>
</evidence>
<dbReference type="EMBL" id="WNCN01000028">
    <property type="protein sequence ID" value="MTU41021.1"/>
    <property type="molecule type" value="Genomic_DNA"/>
</dbReference>
<dbReference type="AlphaFoldDB" id="A0A9Q4RF18"/>
<reference evidence="3 4" key="1">
    <citation type="journal article" date="2019" name="Nat. Med.">
        <title>A library of human gut bacterial isolates paired with longitudinal multiomics data enables mechanistic microbiome research.</title>
        <authorList>
            <person name="Poyet M."/>
            <person name="Groussin M."/>
            <person name="Gibbons S.M."/>
            <person name="Avila-Pacheco J."/>
            <person name="Jiang X."/>
            <person name="Kearney S.M."/>
            <person name="Perrotta A.R."/>
            <person name="Berdy B."/>
            <person name="Zhao S."/>
            <person name="Lieberman T.D."/>
            <person name="Swanson P.K."/>
            <person name="Smith M."/>
            <person name="Roesemann S."/>
            <person name="Alexander J.E."/>
            <person name="Rich S.A."/>
            <person name="Livny J."/>
            <person name="Vlamakis H."/>
            <person name="Clish C."/>
            <person name="Bullock K."/>
            <person name="Deik A."/>
            <person name="Scott J."/>
            <person name="Pierce K.A."/>
            <person name="Xavier R.J."/>
            <person name="Alm E.J."/>
        </authorList>
    </citation>
    <scope>NUCLEOTIDE SEQUENCE [LARGE SCALE GENOMIC DNA]</scope>
    <source>
        <strain evidence="2 4">BIOML-A11</strain>
        <strain evidence="1 3">BIOML-A29</strain>
    </source>
</reference>
<organism evidence="2 4">
    <name type="scientific">Parabacteroides merdae</name>
    <dbReference type="NCBI Taxonomy" id="46503"/>
    <lineage>
        <taxon>Bacteria</taxon>
        <taxon>Pseudomonadati</taxon>
        <taxon>Bacteroidota</taxon>
        <taxon>Bacteroidia</taxon>
        <taxon>Bacteroidales</taxon>
        <taxon>Tannerellaceae</taxon>
        <taxon>Parabacteroides</taxon>
    </lineage>
</organism>
<gene>
    <name evidence="1" type="ORF">GMD82_16530</name>
    <name evidence="2" type="ORF">GME02_12185</name>
</gene>
<dbReference type="Pfam" id="PF17170">
    <property type="entry name" value="DUF5128"/>
    <property type="match status" value="1"/>
</dbReference>
<accession>A0A9Q4RF18</accession>
<evidence type="ECO:0000313" key="2">
    <source>
        <dbReference type="EMBL" id="MTV02396.1"/>
    </source>
</evidence>
<evidence type="ECO:0000313" key="1">
    <source>
        <dbReference type="EMBL" id="MTU41021.1"/>
    </source>
</evidence>
<name>A0A9Q4RF18_9BACT</name>
<evidence type="ECO:0000313" key="4">
    <source>
        <dbReference type="Proteomes" id="UP000482671"/>
    </source>
</evidence>
<dbReference type="Proteomes" id="UP000434916">
    <property type="component" value="Unassembled WGS sequence"/>
</dbReference>
<sequence>MADNRKTKESARLLSSFVSKIEYVLLETTSECLLSLSSRYYVTDKYIVVVSMFEAAYLFDRKT</sequence>
<dbReference type="EMBL" id="WNDD01000013">
    <property type="protein sequence ID" value="MTV02396.1"/>
    <property type="molecule type" value="Genomic_DNA"/>
</dbReference>
<proteinExistence type="predicted"/>
<keyword evidence="3" id="KW-1185">Reference proteome</keyword>